<sequence>MLLLFPRVIRESLESTLTPLYLRHPLKYSWRIAATLMGRHIVRDVNYVAISNALDVSPYILATGLVEDNVICAVCFITLFALASRVPLRLQHHLKVMVYVSLFASLLVVIDVVLQSERENKLPKHKLQNLTIFFCLFWA</sequence>
<dbReference type="Pfam" id="PF05684">
    <property type="entry name" value="DUF819"/>
    <property type="match status" value="1"/>
</dbReference>
<dbReference type="Proteomes" id="UP001472677">
    <property type="component" value="Unassembled WGS sequence"/>
</dbReference>
<accession>A0ABR2AVL6</accession>
<dbReference type="InterPro" id="IPR008537">
    <property type="entry name" value="DUF819"/>
</dbReference>
<protein>
    <submittedName>
        <fullName evidence="1">Uncharacterized protein</fullName>
    </submittedName>
</protein>
<evidence type="ECO:0000313" key="1">
    <source>
        <dbReference type="EMBL" id="KAK8498203.1"/>
    </source>
</evidence>
<proteinExistence type="predicted"/>
<dbReference type="PANTHER" id="PTHR34289">
    <property type="entry name" value="PROTEIN, PUTATIVE (DUF819)-RELATED"/>
    <property type="match status" value="1"/>
</dbReference>
<keyword evidence="2" id="KW-1185">Reference proteome</keyword>
<organism evidence="1 2">
    <name type="scientific">Hibiscus sabdariffa</name>
    <name type="common">roselle</name>
    <dbReference type="NCBI Taxonomy" id="183260"/>
    <lineage>
        <taxon>Eukaryota</taxon>
        <taxon>Viridiplantae</taxon>
        <taxon>Streptophyta</taxon>
        <taxon>Embryophyta</taxon>
        <taxon>Tracheophyta</taxon>
        <taxon>Spermatophyta</taxon>
        <taxon>Magnoliopsida</taxon>
        <taxon>eudicotyledons</taxon>
        <taxon>Gunneridae</taxon>
        <taxon>Pentapetalae</taxon>
        <taxon>rosids</taxon>
        <taxon>malvids</taxon>
        <taxon>Malvales</taxon>
        <taxon>Malvaceae</taxon>
        <taxon>Malvoideae</taxon>
        <taxon>Hibiscus</taxon>
    </lineage>
</organism>
<evidence type="ECO:0000313" key="2">
    <source>
        <dbReference type="Proteomes" id="UP001472677"/>
    </source>
</evidence>
<name>A0ABR2AVL6_9ROSI</name>
<gene>
    <name evidence="1" type="ORF">V6N12_019324</name>
</gene>
<reference evidence="1 2" key="1">
    <citation type="journal article" date="2024" name="G3 (Bethesda)">
        <title>Genome assembly of Hibiscus sabdariffa L. provides insights into metabolisms of medicinal natural products.</title>
        <authorList>
            <person name="Kim T."/>
        </authorList>
    </citation>
    <scope>NUCLEOTIDE SEQUENCE [LARGE SCALE GENOMIC DNA]</scope>
    <source>
        <strain evidence="1">TK-2024</strain>
        <tissue evidence="1">Old leaves</tissue>
    </source>
</reference>
<comment type="caution">
    <text evidence="1">The sequence shown here is derived from an EMBL/GenBank/DDBJ whole genome shotgun (WGS) entry which is preliminary data.</text>
</comment>
<dbReference type="PANTHER" id="PTHR34289:SF3">
    <property type="entry name" value="PROTEIN, PUTATIVE (DUF819)-RELATED"/>
    <property type="match status" value="1"/>
</dbReference>
<dbReference type="EMBL" id="JBBPBM010000275">
    <property type="protein sequence ID" value="KAK8498203.1"/>
    <property type="molecule type" value="Genomic_DNA"/>
</dbReference>